<gene>
    <name evidence="1" type="ORF">C8J55DRAFT_557621</name>
</gene>
<dbReference type="EMBL" id="JANVFS010000007">
    <property type="protein sequence ID" value="KAJ4489735.1"/>
    <property type="molecule type" value="Genomic_DNA"/>
</dbReference>
<evidence type="ECO:0000313" key="1">
    <source>
        <dbReference type="EMBL" id="KAJ4489735.1"/>
    </source>
</evidence>
<reference evidence="1" key="1">
    <citation type="submission" date="2022-08" db="EMBL/GenBank/DDBJ databases">
        <authorList>
            <consortium name="DOE Joint Genome Institute"/>
            <person name="Min B."/>
            <person name="Riley R."/>
            <person name="Sierra-Patev S."/>
            <person name="Naranjo-Ortiz M."/>
            <person name="Looney B."/>
            <person name="Konkel Z."/>
            <person name="Slot J.C."/>
            <person name="Sakamoto Y."/>
            <person name="Steenwyk J.L."/>
            <person name="Rokas A."/>
            <person name="Carro J."/>
            <person name="Camarero S."/>
            <person name="Ferreira P."/>
            <person name="Molpeceres G."/>
            <person name="Ruiz-Duenas F.J."/>
            <person name="Serrano A."/>
            <person name="Henrissat B."/>
            <person name="Drula E."/>
            <person name="Hughes K.W."/>
            <person name="Mata J.L."/>
            <person name="Ishikawa N.K."/>
            <person name="Vargas-Isla R."/>
            <person name="Ushijima S."/>
            <person name="Smith C.A."/>
            <person name="Ahrendt S."/>
            <person name="Andreopoulos W."/>
            <person name="He G."/>
            <person name="Labutti K."/>
            <person name="Lipzen A."/>
            <person name="Ng V."/>
            <person name="Sandor L."/>
            <person name="Barry K."/>
            <person name="Martinez A.T."/>
            <person name="Xiao Y."/>
            <person name="Gibbons J.G."/>
            <person name="Terashima K."/>
            <person name="Hibbett D.S."/>
            <person name="Grigoriev I.V."/>
        </authorList>
    </citation>
    <scope>NUCLEOTIDE SEQUENCE</scope>
    <source>
        <strain evidence="1">Sp2 HRB7682 ss15</strain>
    </source>
</reference>
<reference evidence="1" key="2">
    <citation type="journal article" date="2023" name="Proc. Natl. Acad. Sci. U.S.A.">
        <title>A global phylogenomic analysis of the shiitake genus Lentinula.</title>
        <authorList>
            <person name="Sierra-Patev S."/>
            <person name="Min B."/>
            <person name="Naranjo-Ortiz M."/>
            <person name="Looney B."/>
            <person name="Konkel Z."/>
            <person name="Slot J.C."/>
            <person name="Sakamoto Y."/>
            <person name="Steenwyk J.L."/>
            <person name="Rokas A."/>
            <person name="Carro J."/>
            <person name="Camarero S."/>
            <person name="Ferreira P."/>
            <person name="Molpeceres G."/>
            <person name="Ruiz-Duenas F.J."/>
            <person name="Serrano A."/>
            <person name="Henrissat B."/>
            <person name="Drula E."/>
            <person name="Hughes K.W."/>
            <person name="Mata J.L."/>
            <person name="Ishikawa N.K."/>
            <person name="Vargas-Isla R."/>
            <person name="Ushijima S."/>
            <person name="Smith C.A."/>
            <person name="Donoghue J."/>
            <person name="Ahrendt S."/>
            <person name="Andreopoulos W."/>
            <person name="He G."/>
            <person name="LaButti K."/>
            <person name="Lipzen A."/>
            <person name="Ng V."/>
            <person name="Riley R."/>
            <person name="Sandor L."/>
            <person name="Barry K."/>
            <person name="Martinez A.T."/>
            <person name="Xiao Y."/>
            <person name="Gibbons J.G."/>
            <person name="Terashima K."/>
            <person name="Grigoriev I.V."/>
            <person name="Hibbett D."/>
        </authorList>
    </citation>
    <scope>NUCLEOTIDE SEQUENCE</scope>
    <source>
        <strain evidence="1">Sp2 HRB7682 ss15</strain>
    </source>
</reference>
<name>A0A9W9AV76_9AGAR</name>
<sequence length="395" mass="44164">MVSKTKSSNSIIQLIKSEDREPSTTIRNTIRHLINKVTSLEQASSILDECASAATNYHYTLSTLIQWKSTSDDNGQSLLFQKVLQTDVNDEVSLSILSLIMIYAVSEKRDVLPIADIRRACMIKDDQPLFEFVRNTELYRKFAKDRDAIYLGSTGLQDTVEVQLRTPNLLRVSSSNHHQAAFTAILTIPMFQMRMRGLNEVKLEFIAQGRMWCLTFRKAIHDPQSSKKKKSFSLWRRTRMNTESAADNWQIGLSLTDQSESTPVQATITFLPSTWSTVATALRGGLKDSQLKNKDEVEIELSTKPGERLVSEPHSAQSESRVKVVKGQTQGIYASLDSGILSSSGSIYIEEDGSLIVILEAILAMTVQPSKQKSVKKVQKTDEPIVDDDIASVCL</sequence>
<comment type="caution">
    <text evidence="1">The sequence shown here is derived from an EMBL/GenBank/DDBJ whole genome shotgun (WGS) entry which is preliminary data.</text>
</comment>
<organism evidence="1 2">
    <name type="scientific">Lentinula lateritia</name>
    <dbReference type="NCBI Taxonomy" id="40482"/>
    <lineage>
        <taxon>Eukaryota</taxon>
        <taxon>Fungi</taxon>
        <taxon>Dikarya</taxon>
        <taxon>Basidiomycota</taxon>
        <taxon>Agaricomycotina</taxon>
        <taxon>Agaricomycetes</taxon>
        <taxon>Agaricomycetidae</taxon>
        <taxon>Agaricales</taxon>
        <taxon>Marasmiineae</taxon>
        <taxon>Omphalotaceae</taxon>
        <taxon>Lentinula</taxon>
    </lineage>
</organism>
<dbReference type="Proteomes" id="UP001150238">
    <property type="component" value="Unassembled WGS sequence"/>
</dbReference>
<dbReference type="AlphaFoldDB" id="A0A9W9AV76"/>
<proteinExistence type="predicted"/>
<evidence type="ECO:0000313" key="2">
    <source>
        <dbReference type="Proteomes" id="UP001150238"/>
    </source>
</evidence>
<protein>
    <submittedName>
        <fullName evidence="1">Uncharacterized protein</fullName>
    </submittedName>
</protein>
<accession>A0A9W9AV76</accession>